<sequence>MADIKTLMKNPLYVFALQSEAVGHFEHTEPLFVGVGKLNAMYSLMKRITQQKPSIIINLGSAGSTTHNRGEVVCCTRFVQRDMDVTPLGFEKYKTPFSLHPPVIYYGLEVEGLAQGICGTGDSFVTNHNCDDYDVIDMEAFPLAWVAMQEEIPFLCLKYISDGADGAAATDWPETVKLAAEALRKTVDGILG</sequence>
<keyword evidence="3" id="KW-1185">Reference proteome</keyword>
<dbReference type="PANTHER" id="PTHR46832">
    <property type="entry name" value="5'-METHYLTHIOADENOSINE/S-ADENOSYLHOMOCYSTEINE NUCLEOSIDASE"/>
    <property type="match status" value="1"/>
</dbReference>
<dbReference type="PANTHER" id="PTHR46832:SF1">
    <property type="entry name" value="5'-METHYLTHIOADENOSINE_S-ADENOSYLHOMOCYSTEINE NUCLEOSIDASE"/>
    <property type="match status" value="1"/>
</dbReference>
<proteinExistence type="predicted"/>
<dbReference type="InterPro" id="IPR000845">
    <property type="entry name" value="Nucleoside_phosphorylase_d"/>
</dbReference>
<dbReference type="SUPFAM" id="SSF53167">
    <property type="entry name" value="Purine and uridine phosphorylases"/>
    <property type="match status" value="1"/>
</dbReference>
<organism evidence="2 3">
    <name type="scientific">Flavobacterium akiainvivens</name>
    <dbReference type="NCBI Taxonomy" id="1202724"/>
    <lineage>
        <taxon>Bacteria</taxon>
        <taxon>Pseudomonadati</taxon>
        <taxon>Bacteroidota</taxon>
        <taxon>Flavobacteriia</taxon>
        <taxon>Flavobacteriales</taxon>
        <taxon>Flavobacteriaceae</taxon>
        <taxon>Flavobacterium</taxon>
    </lineage>
</organism>
<comment type="caution">
    <text evidence="2">The sequence shown here is derived from an EMBL/GenBank/DDBJ whole genome shotgun (WGS) entry which is preliminary data.</text>
</comment>
<dbReference type="GO" id="GO:0008782">
    <property type="term" value="F:adenosylhomocysteine nucleosidase activity"/>
    <property type="evidence" value="ECO:0007669"/>
    <property type="project" value="TreeGrafter"/>
</dbReference>
<dbReference type="Pfam" id="PF01048">
    <property type="entry name" value="PNP_UDP_1"/>
    <property type="match status" value="1"/>
</dbReference>
<reference evidence="2 3" key="1">
    <citation type="submission" date="2015-08" db="EMBL/GenBank/DDBJ databases">
        <title>Whole genome sequence of Flavobacterium akiainvivens IK-1T, from decaying Wikstroemia oahuensis, an endemic Hawaiian shrub.</title>
        <authorList>
            <person name="Wan X."/>
            <person name="Hou S."/>
            <person name="Saito J."/>
            <person name="Donachie S."/>
        </authorList>
    </citation>
    <scope>NUCLEOTIDE SEQUENCE [LARGE SCALE GENOMIC DNA]</scope>
    <source>
        <strain evidence="2 3">IK-1</strain>
    </source>
</reference>
<dbReference type="GO" id="GO:0019284">
    <property type="term" value="P:L-methionine salvage from S-adenosylmethionine"/>
    <property type="evidence" value="ECO:0007669"/>
    <property type="project" value="TreeGrafter"/>
</dbReference>
<evidence type="ECO:0000259" key="1">
    <source>
        <dbReference type="Pfam" id="PF01048"/>
    </source>
</evidence>
<evidence type="ECO:0000313" key="3">
    <source>
        <dbReference type="Proteomes" id="UP000037755"/>
    </source>
</evidence>
<evidence type="ECO:0000313" key="2">
    <source>
        <dbReference type="EMBL" id="KOS04615.1"/>
    </source>
</evidence>
<dbReference type="GO" id="GO:0008930">
    <property type="term" value="F:methylthioadenosine nucleosidase activity"/>
    <property type="evidence" value="ECO:0007669"/>
    <property type="project" value="TreeGrafter"/>
</dbReference>
<feature type="domain" description="Nucleoside phosphorylase" evidence="1">
    <location>
        <begin position="34"/>
        <end position="190"/>
    </location>
</feature>
<dbReference type="Proteomes" id="UP000037755">
    <property type="component" value="Unassembled WGS sequence"/>
</dbReference>
<dbReference type="Gene3D" id="3.40.50.1580">
    <property type="entry name" value="Nucleoside phosphorylase domain"/>
    <property type="match status" value="1"/>
</dbReference>
<name>A0A0M8M8C0_9FLAO</name>
<dbReference type="STRING" id="1202724.AM493_00095"/>
<dbReference type="EMBL" id="LIYD01000005">
    <property type="protein sequence ID" value="KOS04615.1"/>
    <property type="molecule type" value="Genomic_DNA"/>
</dbReference>
<dbReference type="InterPro" id="IPR035994">
    <property type="entry name" value="Nucleoside_phosphorylase_sf"/>
</dbReference>
<dbReference type="OrthoDB" id="997641at2"/>
<dbReference type="PATRIC" id="fig|1202724.3.peg.10"/>
<dbReference type="GO" id="GO:0005829">
    <property type="term" value="C:cytosol"/>
    <property type="evidence" value="ECO:0007669"/>
    <property type="project" value="TreeGrafter"/>
</dbReference>
<protein>
    <submittedName>
        <fullName evidence="2">Nucleosidase</fullName>
    </submittedName>
</protein>
<dbReference type="GO" id="GO:0009116">
    <property type="term" value="P:nucleoside metabolic process"/>
    <property type="evidence" value="ECO:0007669"/>
    <property type="project" value="InterPro"/>
</dbReference>
<accession>A0A0M8M8C0</accession>
<gene>
    <name evidence="2" type="ORF">AM493_00095</name>
</gene>
<dbReference type="AlphaFoldDB" id="A0A0M8M8C0"/>